<dbReference type="Pfam" id="PF01737">
    <property type="entry name" value="Ycf9"/>
    <property type="match status" value="1"/>
</dbReference>
<evidence type="ECO:0000313" key="15">
    <source>
        <dbReference type="EMBL" id="BCG67707.1"/>
    </source>
</evidence>
<evidence type="ECO:0000256" key="7">
    <source>
        <dbReference type="ARBA" id="ARBA00022989"/>
    </source>
</evidence>
<comment type="similarity">
    <text evidence="2 12 13">Belongs to the PsbZ family.</text>
</comment>
<evidence type="ECO:0000256" key="13">
    <source>
        <dbReference type="RuleBase" id="RU003472"/>
    </source>
</evidence>
<feature type="transmembrane region" description="Helical" evidence="14">
    <location>
        <begin position="39"/>
        <end position="60"/>
    </location>
</feature>
<protein>
    <recommendedName>
        <fullName evidence="3 12">Photosystem II reaction center protein Z</fullName>
        <shortName evidence="12">PSII-Z</shortName>
    </recommendedName>
</protein>
<dbReference type="AlphaFoldDB" id="A0A7R7AJ34"/>
<evidence type="ECO:0000256" key="1">
    <source>
        <dbReference type="ARBA" id="ARBA00004141"/>
    </source>
</evidence>
<keyword evidence="6 12" id="KW-0812">Transmembrane</keyword>
<dbReference type="GO" id="GO:0009539">
    <property type="term" value="C:photosystem II reaction center"/>
    <property type="evidence" value="ECO:0007669"/>
    <property type="project" value="InterPro"/>
</dbReference>
<evidence type="ECO:0000256" key="3">
    <source>
        <dbReference type="ARBA" id="ARBA00021665"/>
    </source>
</evidence>
<sequence length="62" mass="6482">MIGALQFFSILLVLVSFIMVVGVPVVLASPNEWEKSKVLVFSGAGLWGGLVVLTGIFSTATA</sequence>
<keyword evidence="4 12" id="KW-0674">Reaction center</keyword>
<evidence type="ECO:0000256" key="14">
    <source>
        <dbReference type="SAM" id="Phobius"/>
    </source>
</evidence>
<dbReference type="InterPro" id="IPR036512">
    <property type="entry name" value="PSII_PsbZ_sf"/>
</dbReference>
<dbReference type="Gene3D" id="1.10.287.740">
    <property type="entry name" value="Photosystem II PsbZ, reaction centre"/>
    <property type="match status" value="1"/>
</dbReference>
<dbReference type="PANTHER" id="PTHR34971:SF2">
    <property type="entry name" value="PHOTOSYSTEM II REACTION CENTER PROTEIN Z"/>
    <property type="match status" value="1"/>
</dbReference>
<accession>A0A7R7AJ34</accession>
<gene>
    <name evidence="12 15" type="primary">psbZ</name>
</gene>
<dbReference type="PANTHER" id="PTHR34971">
    <property type="entry name" value="PHOTOSYSTEM II REACTION CENTER PROTEIN Z"/>
    <property type="match status" value="1"/>
</dbReference>
<keyword evidence="7 12" id="KW-1133">Transmembrane helix</keyword>
<comment type="function">
    <text evidence="13">Controls the interaction of photosystem II (PSII) cores with the light-harvesting antenna, regulates electron flow through the 2 photosystem reaction centers. PSII is a light-driven water plastoquinone oxidoreductase, using light energy to abstract electrons from H(2)O, generating a proton gradient subsequently used for ATP formation.</text>
</comment>
<evidence type="ECO:0000256" key="11">
    <source>
        <dbReference type="ARBA" id="ARBA00038734"/>
    </source>
</evidence>
<feature type="transmembrane region" description="Helical" evidence="14">
    <location>
        <begin position="6"/>
        <end position="27"/>
    </location>
</feature>
<comment type="subunit">
    <text evidence="11 12">PSII is composed of 1 copy each of membrane proteins PsbA, PsbB, PsbC, PsbD, PsbE, PsbF, PsbH, PsbI, PsbJ, PsbK, PsbL, PsbM, PsbT, PsbY, PsbZ, Psb30/Ycf12, at least 3 peripheral proteins of the oxygen-evolving complex and a large number of cofactors. It forms dimeric complexes.</text>
</comment>
<keyword evidence="15" id="KW-0150">Chloroplast</keyword>
<evidence type="ECO:0000256" key="8">
    <source>
        <dbReference type="ARBA" id="ARBA00023078"/>
    </source>
</evidence>
<dbReference type="HAMAP" id="MF_00644">
    <property type="entry name" value="PSII_PsbZ"/>
    <property type="match status" value="1"/>
</dbReference>
<dbReference type="SUPFAM" id="SSF161055">
    <property type="entry name" value="PsbZ-like"/>
    <property type="match status" value="1"/>
</dbReference>
<dbReference type="InterPro" id="IPR002644">
    <property type="entry name" value="PSII_PsbZ"/>
</dbReference>
<keyword evidence="15" id="KW-0934">Plastid</keyword>
<evidence type="ECO:0000256" key="2">
    <source>
        <dbReference type="ARBA" id="ARBA00008367"/>
    </source>
</evidence>
<geneLocation type="chloroplast" evidence="15"/>
<comment type="subcellular location">
    <subcellularLocation>
        <location evidence="1">Membrane</location>
        <topology evidence="1">Multi-pass membrane protein</topology>
    </subcellularLocation>
    <subcellularLocation>
        <location evidence="12">Plastid</location>
        <location evidence="12">Chloroplast thylakoid membrane</location>
        <topology evidence="12">Multi-pass membrane protein</topology>
    </subcellularLocation>
</comment>
<keyword evidence="10 12" id="KW-0604">Photosystem II</keyword>
<name>A0A7R7AJ34_9EUKA</name>
<comment type="function">
    <text evidence="12">May control the interaction of photosystem II (PSII) cores with the light-harvesting antenna, regulates electron flow through the 2 photosystem reaction centers. PSII is a light-driven water plastoquinone oxidoreductase, using light energy to abstract electrons from H(2)O, generating a proton gradient subsequently used for ATP formation.</text>
</comment>
<evidence type="ECO:0000256" key="4">
    <source>
        <dbReference type="ARBA" id="ARBA00022469"/>
    </source>
</evidence>
<dbReference type="GO" id="GO:0015979">
    <property type="term" value="P:photosynthesis"/>
    <property type="evidence" value="ECO:0007669"/>
    <property type="project" value="UniProtKB-UniRule"/>
</dbReference>
<evidence type="ECO:0000256" key="10">
    <source>
        <dbReference type="ARBA" id="ARBA00023276"/>
    </source>
</evidence>
<reference evidence="15" key="1">
    <citation type="submission" date="2020-06" db="EMBL/GenBank/DDBJ databases">
        <title>Organellar genomes of a novel haptophyte.</title>
        <authorList>
            <person name="Kamikawa R."/>
            <person name="Miyashita H."/>
        </authorList>
    </citation>
    <scope>NUCLEOTIDE SEQUENCE</scope>
    <source>
        <strain evidence="15">NIES-3900</strain>
    </source>
</reference>
<keyword evidence="8 12" id="KW-0793">Thylakoid</keyword>
<dbReference type="GO" id="GO:0009535">
    <property type="term" value="C:chloroplast thylakoid membrane"/>
    <property type="evidence" value="ECO:0007669"/>
    <property type="project" value="UniProtKB-SubCell"/>
</dbReference>
<evidence type="ECO:0000256" key="9">
    <source>
        <dbReference type="ARBA" id="ARBA00023136"/>
    </source>
</evidence>
<proteinExistence type="inferred from homology"/>
<keyword evidence="9 12" id="KW-0472">Membrane</keyword>
<dbReference type="NCBIfam" id="TIGR03043">
    <property type="entry name" value="PS_II_psbZ"/>
    <property type="match status" value="1"/>
</dbReference>
<dbReference type="GO" id="GO:0042549">
    <property type="term" value="P:photosystem II stabilization"/>
    <property type="evidence" value="ECO:0007669"/>
    <property type="project" value="InterPro"/>
</dbReference>
<evidence type="ECO:0000256" key="5">
    <source>
        <dbReference type="ARBA" id="ARBA00022531"/>
    </source>
</evidence>
<dbReference type="EMBL" id="LC564893">
    <property type="protein sequence ID" value="BCG67707.1"/>
    <property type="molecule type" value="Genomic_DNA"/>
</dbReference>
<evidence type="ECO:0000256" key="6">
    <source>
        <dbReference type="ARBA" id="ARBA00022692"/>
    </source>
</evidence>
<keyword evidence="5 12" id="KW-0602">Photosynthesis</keyword>
<evidence type="ECO:0000256" key="12">
    <source>
        <dbReference type="HAMAP-Rule" id="MF_00644"/>
    </source>
</evidence>
<organism evidence="15">
    <name type="scientific">Haptophyceae sp. NIES-3900</name>
    <dbReference type="NCBI Taxonomy" id="2748608"/>
    <lineage>
        <taxon>Eukaryota</taxon>
        <taxon>Haptista</taxon>
        <taxon>Haptophyta</taxon>
    </lineage>
</organism>